<protein>
    <recommendedName>
        <fullName evidence="2">COP9 signalosome complex subunit 3 N-terminal helical repeats domain-containing protein</fullName>
    </recommendedName>
</protein>
<dbReference type="InterPro" id="IPR055089">
    <property type="entry name" value="COP9_N"/>
</dbReference>
<dbReference type="GO" id="GO:0008180">
    <property type="term" value="C:COP9 signalosome"/>
    <property type="evidence" value="ECO:0007669"/>
    <property type="project" value="TreeGrafter"/>
</dbReference>
<sequence length="425" mass="48004">MAPPVDVDTVIGTLLSITSISDLRGHDVCQQLETLNDQQLTSNGCQPLQVLTPSQHSLGYLYFITAACRKADETAAQELYFMLVQFIHGADIDQLKLAGKQMNRISLALEHLAEVQGNPMLVLAPLRTLIERLTDADEPVLTPFHSVLAKHALLSKMYKYPLPILNNYIIEVDPKMYGTSIQDYLEYHYYGAVVFIGNKLFAKAFDFLLLVIAAPQQKAFSAIQLESYKRFILVSLILFGSLKTLPKYVPHVIEKLCRKRHPAYFQLLQAFQDDNMNSLNRTLQTQQQTFSNDGLFGLAKQLKNALYRKRIQNLANVYCKIYLKDVVKSISHRAHPIAAPAAEIMILDMIHKQELRAQLSTVMMNNTPLKLLTFQDSQDAKRDTPKDHATLYARLLATMSANTRLSAMDKSEGLDKGFQTKVQTK</sequence>
<dbReference type="GO" id="GO:0006511">
    <property type="term" value="P:ubiquitin-dependent protein catabolic process"/>
    <property type="evidence" value="ECO:0007669"/>
    <property type="project" value="TreeGrafter"/>
</dbReference>
<proteinExistence type="predicted"/>
<dbReference type="Pfam" id="PF22788">
    <property type="entry name" value="COP9_hel_rpt"/>
    <property type="match status" value="1"/>
</dbReference>
<dbReference type="STRING" id="101127.A0A1X2GA29"/>
<evidence type="ECO:0000259" key="2">
    <source>
        <dbReference type="Pfam" id="PF22788"/>
    </source>
</evidence>
<dbReference type="PANTHER" id="PTHR10758">
    <property type="entry name" value="26S PROTEASOME NON-ATPASE REGULATORY SUBUNIT 3/COP9 SIGNALOSOME COMPLEX SUBUNIT 3"/>
    <property type="match status" value="1"/>
</dbReference>
<dbReference type="OrthoDB" id="29061at2759"/>
<dbReference type="EMBL" id="MCGT01000028">
    <property type="protein sequence ID" value="ORX48833.1"/>
    <property type="molecule type" value="Genomic_DNA"/>
</dbReference>
<dbReference type="PANTHER" id="PTHR10758:SF1">
    <property type="entry name" value="COP9 SIGNALOSOME COMPLEX SUBUNIT 3"/>
    <property type="match status" value="1"/>
</dbReference>
<organism evidence="3 4">
    <name type="scientific">Hesseltinella vesiculosa</name>
    <dbReference type="NCBI Taxonomy" id="101127"/>
    <lineage>
        <taxon>Eukaryota</taxon>
        <taxon>Fungi</taxon>
        <taxon>Fungi incertae sedis</taxon>
        <taxon>Mucoromycota</taxon>
        <taxon>Mucoromycotina</taxon>
        <taxon>Mucoromycetes</taxon>
        <taxon>Mucorales</taxon>
        <taxon>Cunninghamellaceae</taxon>
        <taxon>Hesseltinella</taxon>
    </lineage>
</organism>
<dbReference type="InterPro" id="IPR050756">
    <property type="entry name" value="CSN3"/>
</dbReference>
<gene>
    <name evidence="3" type="ORF">DM01DRAFT_1113566</name>
</gene>
<keyword evidence="1" id="KW-0963">Cytoplasm</keyword>
<accession>A0A1X2GA29</accession>
<keyword evidence="4" id="KW-1185">Reference proteome</keyword>
<comment type="caution">
    <text evidence="3">The sequence shown here is derived from an EMBL/GenBank/DDBJ whole genome shotgun (WGS) entry which is preliminary data.</text>
</comment>
<feature type="domain" description="COP9 signalosome complex subunit 3 N-terminal helical repeats" evidence="2">
    <location>
        <begin position="47"/>
        <end position="253"/>
    </location>
</feature>
<evidence type="ECO:0000313" key="4">
    <source>
        <dbReference type="Proteomes" id="UP000242146"/>
    </source>
</evidence>
<reference evidence="3 4" key="1">
    <citation type="submission" date="2016-07" db="EMBL/GenBank/DDBJ databases">
        <title>Pervasive Adenine N6-methylation of Active Genes in Fungi.</title>
        <authorList>
            <consortium name="DOE Joint Genome Institute"/>
            <person name="Mondo S.J."/>
            <person name="Dannebaum R.O."/>
            <person name="Kuo R.C."/>
            <person name="Labutti K."/>
            <person name="Haridas S."/>
            <person name="Kuo A."/>
            <person name="Salamov A."/>
            <person name="Ahrendt S.R."/>
            <person name="Lipzen A."/>
            <person name="Sullivan W."/>
            <person name="Andreopoulos W.B."/>
            <person name="Clum A."/>
            <person name="Lindquist E."/>
            <person name="Daum C."/>
            <person name="Ramamoorthy G.K."/>
            <person name="Gryganskyi A."/>
            <person name="Culley D."/>
            <person name="Magnuson J.K."/>
            <person name="James T.Y."/>
            <person name="O'Malley M.A."/>
            <person name="Stajich J.E."/>
            <person name="Spatafora J.W."/>
            <person name="Visel A."/>
            <person name="Grigoriev I.V."/>
        </authorList>
    </citation>
    <scope>NUCLEOTIDE SEQUENCE [LARGE SCALE GENOMIC DNA]</scope>
    <source>
        <strain evidence="3 4">NRRL 3301</strain>
    </source>
</reference>
<evidence type="ECO:0000256" key="1">
    <source>
        <dbReference type="ARBA" id="ARBA00022490"/>
    </source>
</evidence>
<name>A0A1X2GA29_9FUNG</name>
<dbReference type="AlphaFoldDB" id="A0A1X2GA29"/>
<dbReference type="Proteomes" id="UP000242146">
    <property type="component" value="Unassembled WGS sequence"/>
</dbReference>
<evidence type="ECO:0000313" key="3">
    <source>
        <dbReference type="EMBL" id="ORX48833.1"/>
    </source>
</evidence>